<evidence type="ECO:0000256" key="1">
    <source>
        <dbReference type="SAM" id="MobiDB-lite"/>
    </source>
</evidence>
<organism evidence="2 3">
    <name type="scientific">Crepidotus variabilis</name>
    <dbReference type="NCBI Taxonomy" id="179855"/>
    <lineage>
        <taxon>Eukaryota</taxon>
        <taxon>Fungi</taxon>
        <taxon>Dikarya</taxon>
        <taxon>Basidiomycota</taxon>
        <taxon>Agaricomycotina</taxon>
        <taxon>Agaricomycetes</taxon>
        <taxon>Agaricomycetidae</taxon>
        <taxon>Agaricales</taxon>
        <taxon>Agaricineae</taxon>
        <taxon>Crepidotaceae</taxon>
        <taxon>Crepidotus</taxon>
    </lineage>
</organism>
<evidence type="ECO:0000313" key="2">
    <source>
        <dbReference type="EMBL" id="KAF9521396.1"/>
    </source>
</evidence>
<feature type="compositionally biased region" description="Basic and acidic residues" evidence="1">
    <location>
        <begin position="80"/>
        <end position="96"/>
    </location>
</feature>
<evidence type="ECO:0000313" key="3">
    <source>
        <dbReference type="Proteomes" id="UP000807306"/>
    </source>
</evidence>
<feature type="region of interest" description="Disordered" evidence="1">
    <location>
        <begin position="1"/>
        <end position="163"/>
    </location>
</feature>
<name>A0A9P6BBX2_9AGAR</name>
<feature type="compositionally biased region" description="Low complexity" evidence="1">
    <location>
        <begin position="133"/>
        <end position="152"/>
    </location>
</feature>
<keyword evidence="3" id="KW-1185">Reference proteome</keyword>
<feature type="compositionally biased region" description="Basic and acidic residues" evidence="1">
    <location>
        <begin position="1"/>
        <end position="16"/>
    </location>
</feature>
<comment type="caution">
    <text evidence="2">The sequence shown here is derived from an EMBL/GenBank/DDBJ whole genome shotgun (WGS) entry which is preliminary data.</text>
</comment>
<dbReference type="EMBL" id="MU158082">
    <property type="protein sequence ID" value="KAF9521396.1"/>
    <property type="molecule type" value="Genomic_DNA"/>
</dbReference>
<dbReference type="Proteomes" id="UP000807306">
    <property type="component" value="Unassembled WGS sequence"/>
</dbReference>
<gene>
    <name evidence="2" type="ORF">CPB83DRAFT_865520</name>
</gene>
<proteinExistence type="predicted"/>
<protein>
    <submittedName>
        <fullName evidence="2">Uncharacterized protein</fullName>
    </submittedName>
</protein>
<sequence>MVIDKYENESGLEKDGSQSISTTLHNSRKRPFVQQVNSLEREQSDPDAVPTKKQKLQPESSVNAQRMDERLDTPNEDQQEVEKMNEQSDGSSEKEAGLFVDVEADEDNESSSEKKSDIEEFDDEEKEKGVNSGGSSIKSFGSSEGSGNGAAANIEMSSPMQTK</sequence>
<accession>A0A9P6BBX2</accession>
<reference evidence="2" key="1">
    <citation type="submission" date="2020-11" db="EMBL/GenBank/DDBJ databases">
        <authorList>
            <consortium name="DOE Joint Genome Institute"/>
            <person name="Ahrendt S."/>
            <person name="Riley R."/>
            <person name="Andreopoulos W."/>
            <person name="Labutti K."/>
            <person name="Pangilinan J."/>
            <person name="Ruiz-Duenas F.J."/>
            <person name="Barrasa J.M."/>
            <person name="Sanchez-Garcia M."/>
            <person name="Camarero S."/>
            <person name="Miyauchi S."/>
            <person name="Serrano A."/>
            <person name="Linde D."/>
            <person name="Babiker R."/>
            <person name="Drula E."/>
            <person name="Ayuso-Fernandez I."/>
            <person name="Pacheco R."/>
            <person name="Padilla G."/>
            <person name="Ferreira P."/>
            <person name="Barriuso J."/>
            <person name="Kellner H."/>
            <person name="Castanera R."/>
            <person name="Alfaro M."/>
            <person name="Ramirez L."/>
            <person name="Pisabarro A.G."/>
            <person name="Kuo A."/>
            <person name="Tritt A."/>
            <person name="Lipzen A."/>
            <person name="He G."/>
            <person name="Yan M."/>
            <person name="Ng V."/>
            <person name="Cullen D."/>
            <person name="Martin F."/>
            <person name="Rosso M.-N."/>
            <person name="Henrissat B."/>
            <person name="Hibbett D."/>
            <person name="Martinez A.T."/>
            <person name="Grigoriev I.V."/>
        </authorList>
    </citation>
    <scope>NUCLEOTIDE SEQUENCE</scope>
    <source>
        <strain evidence="2">CBS 506.95</strain>
    </source>
</reference>
<dbReference type="AlphaFoldDB" id="A0A9P6BBX2"/>